<dbReference type="Gene3D" id="3.30.420.10">
    <property type="entry name" value="Ribonuclease H-like superfamily/Ribonuclease H"/>
    <property type="match status" value="1"/>
</dbReference>
<dbReference type="Pfam" id="PF07733">
    <property type="entry name" value="DNA_pol3_alpha"/>
    <property type="match status" value="1"/>
</dbReference>
<dbReference type="PANTHER" id="PTHR32294:SF0">
    <property type="entry name" value="DNA POLYMERASE III SUBUNIT ALPHA"/>
    <property type="match status" value="1"/>
</dbReference>
<dbReference type="CDD" id="cd04485">
    <property type="entry name" value="DnaE_OBF"/>
    <property type="match status" value="1"/>
</dbReference>
<dbReference type="InterPro" id="IPR004365">
    <property type="entry name" value="NA-bd_OB_tRNA"/>
</dbReference>
<dbReference type="Pfam" id="PF14579">
    <property type="entry name" value="HHH_6"/>
    <property type="match status" value="1"/>
</dbReference>
<dbReference type="GO" id="GO:0008408">
    <property type="term" value="F:3'-5' exonuclease activity"/>
    <property type="evidence" value="ECO:0007669"/>
    <property type="project" value="InterPro"/>
</dbReference>
<dbReference type="Gene3D" id="3.20.20.140">
    <property type="entry name" value="Metal-dependent hydrolases"/>
    <property type="match status" value="1"/>
</dbReference>
<dbReference type="NCBIfam" id="NF004226">
    <property type="entry name" value="PRK05673.1"/>
    <property type="match status" value="1"/>
</dbReference>
<evidence type="ECO:0000256" key="8">
    <source>
        <dbReference type="ARBA" id="ARBA00049244"/>
    </source>
</evidence>
<evidence type="ECO:0000259" key="10">
    <source>
        <dbReference type="SMART" id="SM00481"/>
    </source>
</evidence>
<evidence type="ECO:0000256" key="2">
    <source>
        <dbReference type="ARBA" id="ARBA00012417"/>
    </source>
</evidence>
<keyword evidence="5 11" id="KW-0548">Nucleotidyltransferase</keyword>
<evidence type="ECO:0000313" key="11">
    <source>
        <dbReference type="EMBL" id="TXE09667.1"/>
    </source>
</evidence>
<organism evidence="11 12">
    <name type="scientific">Seonamhaeicola algicola</name>
    <dbReference type="NCBI Taxonomy" id="1719036"/>
    <lineage>
        <taxon>Bacteria</taxon>
        <taxon>Pseudomonadati</taxon>
        <taxon>Bacteroidota</taxon>
        <taxon>Flavobacteriia</taxon>
        <taxon>Flavobacteriales</taxon>
        <taxon>Flavobacteriaceae</taxon>
    </lineage>
</organism>
<comment type="catalytic activity">
    <reaction evidence="8">
        <text>DNA(n) + a 2'-deoxyribonucleoside 5'-triphosphate = DNA(n+1) + diphosphate</text>
        <dbReference type="Rhea" id="RHEA:22508"/>
        <dbReference type="Rhea" id="RHEA-COMP:17339"/>
        <dbReference type="Rhea" id="RHEA-COMP:17340"/>
        <dbReference type="ChEBI" id="CHEBI:33019"/>
        <dbReference type="ChEBI" id="CHEBI:61560"/>
        <dbReference type="ChEBI" id="CHEBI:173112"/>
        <dbReference type="EC" id="2.7.7.7"/>
    </reaction>
</comment>
<dbReference type="SUPFAM" id="SSF53098">
    <property type="entry name" value="Ribonuclease H-like"/>
    <property type="match status" value="1"/>
</dbReference>
<dbReference type="InterPro" id="IPR013520">
    <property type="entry name" value="Ribonucl_H"/>
</dbReference>
<evidence type="ECO:0000259" key="9">
    <source>
        <dbReference type="SMART" id="SM00479"/>
    </source>
</evidence>
<dbReference type="PANTHER" id="PTHR32294">
    <property type="entry name" value="DNA POLYMERASE III SUBUNIT ALPHA"/>
    <property type="match status" value="1"/>
</dbReference>
<dbReference type="EMBL" id="VOSC01000025">
    <property type="protein sequence ID" value="TXE09667.1"/>
    <property type="molecule type" value="Genomic_DNA"/>
</dbReference>
<dbReference type="Pfam" id="PF02811">
    <property type="entry name" value="PHP"/>
    <property type="match status" value="1"/>
</dbReference>
<name>A0A5C7AMP1_9FLAO</name>
<dbReference type="InterPro" id="IPR012337">
    <property type="entry name" value="RNaseH-like_sf"/>
</dbReference>
<dbReference type="Pfam" id="PF01336">
    <property type="entry name" value="tRNA_anti-codon"/>
    <property type="match status" value="1"/>
</dbReference>
<keyword evidence="6" id="KW-0235">DNA replication</keyword>
<dbReference type="Pfam" id="PF17657">
    <property type="entry name" value="DNA_pol3_finger"/>
    <property type="match status" value="1"/>
</dbReference>
<dbReference type="InterPro" id="IPR029460">
    <property type="entry name" value="DNAPol_HHH"/>
</dbReference>
<gene>
    <name evidence="11" type="primary">dnaE</name>
    <name evidence="11" type="ORF">FUA26_09260</name>
</gene>
<feature type="domain" description="Exonuclease" evidence="9">
    <location>
        <begin position="1"/>
        <end position="192"/>
    </location>
</feature>
<dbReference type="GO" id="GO:0003676">
    <property type="term" value="F:nucleic acid binding"/>
    <property type="evidence" value="ECO:0007669"/>
    <property type="project" value="InterPro"/>
</dbReference>
<sequence>MYLIFDTETTGLPKRWDAPITDVDNWPRCIQIAWQLHDAMGNCIESQDYLVQPNGFNIPYDAEKIHGISTELAAEQGVPLTEVLEKFNLALSKTKFVVGQNVKFDLNIMGAEFVRENVANSLQELPVLDTCTEHTAELCKIPGGRGGKFKLPTLTELHEFLFNQPFAEAHNATADVEATTRCFLELIRLQEYTKEQLDVEPDYFKNFKEANPQEIQLIGLKHINLKKESAKIRAKLQKNEGSQISSEEIKQNISELKEVDFVHLHNHSQFSVLQSTMSIPDLVAAAASHNMPAVALTDHGNMMGAFHFINAVNNQNKGIKAAIEAAEEKGETTNKKLIKPIIGCEFFVCEDHKDKTRKDNGYQIVLIAKNKNGYHNLAKLSSHAFVNGFYYVPRIDKKLIEQYKEDIIVLTGNLYGEVPSKVLNIGENQAEEALIWWKEQFGDDLYVEIMRHNQEDENRVNDTLVKLARKHNVKLVATNNTYYQKQTDANAHDILLCVKDGEKQATPIGRGRGYRYGLPNQEYYFKSSDDMKALFKDLPDAIANTEDIVNKIEAFQLARDVLLPAFDIPDEFKHDEDLVDGGKRGENAYLRHLVYEGAKKRYGEPLTEEVTERLDFELSVIENTGYPGYFLIVEDFIREARNMDVSVGPGRGSAAGSVAAYCLWITNIDPMKYDLLFERFLNPDRISMPDIDIDFDDEGRSRVMDYVIEKYGANQVAQIITYGTMAAKSSIRDTARVLDLPLFDADRIAKLIPNMSKLNKIFGLDEKALAGKFRAEELEKVNELLNISEGSGLEAETVNTARMLEGSVRNTGIHACGVIITPDDITKFVPVSVAKDSDLYVTQFDNSVVESAGLLKMDFLGLKTLTLIKDTVKIVKARHNVQLDPESFPLDDEKTYELFQRGETVGVFQYESPGMQKHLRDLKPTVFEDLIAMNALYRPGPMEYIPSFVRRKHGDEEIEYDLPAMEEYLKETYGITVYQEQVMLLSQKLADFTKGEADILRKAMGKKQIAVLDKMKPKFIEQATANGHDAKILEKVWKDWEAFASYAFNKSHSTCYAWIAYQTAYLKAHYPAEYMAAVLSNNMNDIKTITFFMEECKRMKLDVLGPSVNESYYKFSVNNDGAVRFGMGAIKGVGHGAVMTIVNNRKEEGPYKSIFDLAKRIDLRAANKKAFENLAYAGGFDCFEGTHRAQYFHKESDLTFLEMVIKYAQKHKENENSAQVSLFGEASDVQIAEPTIPPCEDWGTMEKLSKEREVVGIYISGHPLDDFKTEMKTFCNATVGMFNNLEPYVNRELVFGGVVTDVQHRVSKQGKGWGMFTIEDYTDSFEFRIFGEDYLKFRHFLMVNSFVFVKAFVREGWTNKDTGKKSDPRIQFNSFQLLHDVMEQYAKKLSLQLNINDLKEDTILKIQDLLSMHPGNHALNFIVYDTKDKIKLNMSSRKQKVRVCQELISELESQHIHYKLN</sequence>
<comment type="subcellular location">
    <subcellularLocation>
        <location evidence="1">Cytoplasm</location>
    </subcellularLocation>
</comment>
<dbReference type="Proteomes" id="UP000321790">
    <property type="component" value="Unassembled WGS sequence"/>
</dbReference>
<evidence type="ECO:0000256" key="4">
    <source>
        <dbReference type="ARBA" id="ARBA00022679"/>
    </source>
</evidence>
<dbReference type="OrthoDB" id="9803237at2"/>
<dbReference type="SMART" id="SM00481">
    <property type="entry name" value="POLIIIAc"/>
    <property type="match status" value="1"/>
</dbReference>
<dbReference type="EC" id="2.7.7.7" evidence="2"/>
<evidence type="ECO:0000256" key="6">
    <source>
        <dbReference type="ARBA" id="ARBA00022705"/>
    </source>
</evidence>
<dbReference type="InterPro" id="IPR004805">
    <property type="entry name" value="DnaE2/DnaE/PolC"/>
</dbReference>
<dbReference type="SMART" id="SM00479">
    <property type="entry name" value="EXOIII"/>
    <property type="match status" value="1"/>
</dbReference>
<dbReference type="RefSeq" id="WP_147134853.1">
    <property type="nucleotide sequence ID" value="NZ_VOSC01000025.1"/>
</dbReference>
<protein>
    <recommendedName>
        <fullName evidence="3">DNA polymerase III subunit alpha</fullName>
        <ecNumber evidence="2">2.7.7.7</ecNumber>
    </recommendedName>
</protein>
<reference evidence="12" key="1">
    <citation type="submission" date="2019-08" db="EMBL/GenBank/DDBJ databases">
        <title>Seonamhaeicola sediminis sp. nov., isolated from marine sediment.</title>
        <authorList>
            <person name="Cao W.R."/>
        </authorList>
    </citation>
    <scope>NUCLEOTIDE SEQUENCE [LARGE SCALE GENOMIC DNA]</scope>
    <source>
        <strain evidence="12">Gy8</strain>
    </source>
</reference>
<dbReference type="GO" id="GO:0006260">
    <property type="term" value="P:DNA replication"/>
    <property type="evidence" value="ECO:0007669"/>
    <property type="project" value="UniProtKB-KW"/>
</dbReference>
<evidence type="ECO:0000256" key="7">
    <source>
        <dbReference type="ARBA" id="ARBA00022932"/>
    </source>
</evidence>
<keyword evidence="4 11" id="KW-0808">Transferase</keyword>
<evidence type="ECO:0000256" key="1">
    <source>
        <dbReference type="ARBA" id="ARBA00004496"/>
    </source>
</evidence>
<evidence type="ECO:0000256" key="5">
    <source>
        <dbReference type="ARBA" id="ARBA00022695"/>
    </source>
</evidence>
<dbReference type="GO" id="GO:0003887">
    <property type="term" value="F:DNA-directed DNA polymerase activity"/>
    <property type="evidence" value="ECO:0007669"/>
    <property type="project" value="UniProtKB-KW"/>
</dbReference>
<dbReference type="NCBIfam" id="TIGR00594">
    <property type="entry name" value="polc"/>
    <property type="match status" value="1"/>
</dbReference>
<dbReference type="CDD" id="cd06127">
    <property type="entry name" value="DEDDh"/>
    <property type="match status" value="1"/>
</dbReference>
<dbReference type="InterPro" id="IPR036397">
    <property type="entry name" value="RNaseH_sf"/>
</dbReference>
<dbReference type="Pfam" id="PF00929">
    <property type="entry name" value="RNase_T"/>
    <property type="match status" value="1"/>
</dbReference>
<dbReference type="Gene3D" id="1.10.150.870">
    <property type="match status" value="1"/>
</dbReference>
<dbReference type="InterPro" id="IPR041931">
    <property type="entry name" value="DNA_pol3_alpha_thumb_dom"/>
</dbReference>
<feature type="domain" description="Polymerase/histidinol phosphatase N-terminal" evidence="10">
    <location>
        <begin position="262"/>
        <end position="350"/>
    </location>
</feature>
<dbReference type="Gene3D" id="1.10.10.1600">
    <property type="entry name" value="Bacterial DNA polymerase III alpha subunit, thumb domain"/>
    <property type="match status" value="1"/>
</dbReference>
<dbReference type="InterPro" id="IPR003141">
    <property type="entry name" value="Pol/His_phosphatase_N"/>
</dbReference>
<keyword evidence="12" id="KW-1185">Reference proteome</keyword>
<evidence type="ECO:0000256" key="3">
    <source>
        <dbReference type="ARBA" id="ARBA00019114"/>
    </source>
</evidence>
<proteinExistence type="predicted"/>
<dbReference type="InterPro" id="IPR004013">
    <property type="entry name" value="PHP_dom"/>
</dbReference>
<keyword evidence="7" id="KW-0239">DNA-directed DNA polymerase</keyword>
<accession>A0A5C7AMP1</accession>
<dbReference type="InterPro" id="IPR011708">
    <property type="entry name" value="DNA_pol3_alpha_NTPase_dom"/>
</dbReference>
<evidence type="ECO:0000313" key="12">
    <source>
        <dbReference type="Proteomes" id="UP000321790"/>
    </source>
</evidence>
<dbReference type="InterPro" id="IPR040982">
    <property type="entry name" value="DNA_pol3_finger"/>
</dbReference>
<comment type="caution">
    <text evidence="11">The sequence shown here is derived from an EMBL/GenBank/DDBJ whole genome shotgun (WGS) entry which is preliminary data.</text>
</comment>